<gene>
    <name evidence="1" type="ORF">TBIB3V08_LOCUS10831</name>
</gene>
<reference evidence="1" key="1">
    <citation type="submission" date="2020-11" db="EMBL/GenBank/DDBJ databases">
        <authorList>
            <person name="Tran Van P."/>
        </authorList>
    </citation>
    <scope>NUCLEOTIDE SEQUENCE</scope>
</reference>
<protein>
    <submittedName>
        <fullName evidence="1">Uncharacterized protein</fullName>
    </submittedName>
</protein>
<organism evidence="1">
    <name type="scientific">Timema bartmani</name>
    <dbReference type="NCBI Taxonomy" id="61472"/>
    <lineage>
        <taxon>Eukaryota</taxon>
        <taxon>Metazoa</taxon>
        <taxon>Ecdysozoa</taxon>
        <taxon>Arthropoda</taxon>
        <taxon>Hexapoda</taxon>
        <taxon>Insecta</taxon>
        <taxon>Pterygota</taxon>
        <taxon>Neoptera</taxon>
        <taxon>Polyneoptera</taxon>
        <taxon>Phasmatodea</taxon>
        <taxon>Timematodea</taxon>
        <taxon>Timematoidea</taxon>
        <taxon>Timematidae</taxon>
        <taxon>Timema</taxon>
    </lineage>
</organism>
<dbReference type="EMBL" id="OD570155">
    <property type="protein sequence ID" value="CAD7448545.1"/>
    <property type="molecule type" value="Genomic_DNA"/>
</dbReference>
<accession>A0A7R9I6V3</accession>
<evidence type="ECO:0000313" key="1">
    <source>
        <dbReference type="EMBL" id="CAD7448545.1"/>
    </source>
</evidence>
<sequence length="155" mass="16744">MSSKRCSRTKHPPAEREETFQYRTLLPDDMAASALGFVDREAIRCFQCSSAQGADDEDTCGAYTKFDKTHHIAIECNSDESSSPGTFCMKVTQQGPKGFICASSGRGSTAPSLPVLNLTVLLHMMGFSDGMDTNLYVNSLIGMKGVFSSRGDPIA</sequence>
<name>A0A7R9I6V3_9NEOP</name>
<dbReference type="AlphaFoldDB" id="A0A7R9I6V3"/>
<proteinExistence type="predicted"/>